<gene>
    <name evidence="1" type="ORF">FD25_GL001648</name>
</gene>
<dbReference type="Pfam" id="PF00106">
    <property type="entry name" value="adh_short"/>
    <property type="match status" value="1"/>
</dbReference>
<dbReference type="STRING" id="1423715.FD25_GL001648"/>
<reference evidence="1 2" key="1">
    <citation type="journal article" date="2015" name="Genome Announc.">
        <title>Expanding the biotechnology potential of lactobacilli through comparative genomics of 213 strains and associated genera.</title>
        <authorList>
            <person name="Sun Z."/>
            <person name="Harris H.M."/>
            <person name="McCann A."/>
            <person name="Guo C."/>
            <person name="Argimon S."/>
            <person name="Zhang W."/>
            <person name="Yang X."/>
            <person name="Jeffery I.B."/>
            <person name="Cooney J.C."/>
            <person name="Kagawa T.F."/>
            <person name="Liu W."/>
            <person name="Song Y."/>
            <person name="Salvetti E."/>
            <person name="Wrobel A."/>
            <person name="Rasinkangas P."/>
            <person name="Parkhill J."/>
            <person name="Rea M.C."/>
            <person name="O'Sullivan O."/>
            <person name="Ritari J."/>
            <person name="Douillard F.P."/>
            <person name="Paul Ross R."/>
            <person name="Yang R."/>
            <person name="Briner A.E."/>
            <person name="Felis G.E."/>
            <person name="de Vos W.M."/>
            <person name="Barrangou R."/>
            <person name="Klaenhammer T.R."/>
            <person name="Caufield P.W."/>
            <person name="Cui Y."/>
            <person name="Zhang H."/>
            <person name="O'Toole P.W."/>
        </authorList>
    </citation>
    <scope>NUCLEOTIDE SEQUENCE [LARGE SCALE GENOMIC DNA]</scope>
    <source>
        <strain evidence="1 2">DSM 19394</strain>
    </source>
</reference>
<name>A0A0R1LUC7_9LACO</name>
<dbReference type="AlphaFoldDB" id="A0A0R1LUC7"/>
<dbReference type="PANTHER" id="PTHR43431:SF7">
    <property type="entry name" value="OXIDOREDUCTASE, SHORT CHAIN DEHYDROGENASE_REDUCTASE FAMILY (AFU_ORTHOLOGUE AFUA_5G14000)"/>
    <property type="match status" value="1"/>
</dbReference>
<dbReference type="Proteomes" id="UP000051955">
    <property type="component" value="Unassembled WGS sequence"/>
</dbReference>
<dbReference type="PATRIC" id="fig|1423715.3.peg.1688"/>
<keyword evidence="2" id="KW-1185">Reference proteome</keyword>
<dbReference type="InterPro" id="IPR002347">
    <property type="entry name" value="SDR_fam"/>
</dbReference>
<dbReference type="SUPFAM" id="SSF51735">
    <property type="entry name" value="NAD(P)-binding Rossmann-fold domains"/>
    <property type="match status" value="1"/>
</dbReference>
<evidence type="ECO:0000313" key="2">
    <source>
        <dbReference type="Proteomes" id="UP000051955"/>
    </source>
</evidence>
<accession>A0A0R1LUC7</accession>
<organism evidence="1 2">
    <name type="scientific">Levilactobacillus acidifarinae DSM 19394 = JCM 15949</name>
    <dbReference type="NCBI Taxonomy" id="1423715"/>
    <lineage>
        <taxon>Bacteria</taxon>
        <taxon>Bacillati</taxon>
        <taxon>Bacillota</taxon>
        <taxon>Bacilli</taxon>
        <taxon>Lactobacillales</taxon>
        <taxon>Lactobacillaceae</taxon>
        <taxon>Levilactobacillus</taxon>
    </lineage>
</organism>
<proteinExistence type="predicted"/>
<dbReference type="EMBL" id="AZDV01000018">
    <property type="protein sequence ID" value="KRK95111.1"/>
    <property type="molecule type" value="Genomic_DNA"/>
</dbReference>
<dbReference type="RefSeq" id="WP_083484110.1">
    <property type="nucleotide sequence ID" value="NZ_AZDV01000018.1"/>
</dbReference>
<comment type="caution">
    <text evidence="1">The sequence shown here is derived from an EMBL/GenBank/DDBJ whole genome shotgun (WGS) entry which is preliminary data.</text>
</comment>
<evidence type="ECO:0000313" key="1">
    <source>
        <dbReference type="EMBL" id="KRK95111.1"/>
    </source>
</evidence>
<dbReference type="OrthoDB" id="9799818at2"/>
<dbReference type="Gene3D" id="3.40.50.720">
    <property type="entry name" value="NAD(P)-binding Rossmann-like Domain"/>
    <property type="match status" value="1"/>
</dbReference>
<dbReference type="CDD" id="cd05233">
    <property type="entry name" value="SDR_c"/>
    <property type="match status" value="1"/>
</dbReference>
<dbReference type="PANTHER" id="PTHR43431">
    <property type="entry name" value="OXIDOREDUCTASE, SHORT CHAIN DEHYDROGENASE/REDUCTASE FAMILY (AFU_ORTHOLOGUE AFUA_5G14000)"/>
    <property type="match status" value="1"/>
</dbReference>
<dbReference type="InterPro" id="IPR036291">
    <property type="entry name" value="NAD(P)-bd_dom_sf"/>
</dbReference>
<protein>
    <submittedName>
        <fullName evidence="1">Oxidoreductase, short chain dehydrogenase reductase family protein</fullName>
    </submittedName>
</protein>
<sequence>MKTLIILGAGPGLGLSLAKTFGHHDYQVALVARNPTTLAHLGTTLASQNIQYHVYSTDVTDPLALRRTLTQIVRDLGEVSVVEFSPYAGPQFFRDVQSMTPADVQQQFDLNVLPAVQLVQTLLPTLQKSPDPAILFNSGISAIYPLPQLGNTGIAVAGLRNYAQNLHQILEPQGIYVGFLAIATQIAPGTPGDPDKIAAKWYQMVQDRTTFEAIFPAEAAQQFNQL</sequence>